<name>A0A4R5F9R8_9FLAO</name>
<dbReference type="EMBL" id="SMLG01000003">
    <property type="protein sequence ID" value="TDE45460.1"/>
    <property type="molecule type" value="Genomic_DNA"/>
</dbReference>
<dbReference type="Proteomes" id="UP000294814">
    <property type="component" value="Unassembled WGS sequence"/>
</dbReference>
<feature type="domain" description="Response regulatory" evidence="2">
    <location>
        <begin position="6"/>
        <end position="132"/>
    </location>
</feature>
<protein>
    <submittedName>
        <fullName evidence="3">Response regulator transcription factor</fullName>
    </submittedName>
</protein>
<evidence type="ECO:0000313" key="3">
    <source>
        <dbReference type="EMBL" id="TDE45460.1"/>
    </source>
</evidence>
<evidence type="ECO:0000256" key="1">
    <source>
        <dbReference type="PROSITE-ProRule" id="PRU00169"/>
    </source>
</evidence>
<dbReference type="AlphaFoldDB" id="A0A4R5F9R8"/>
<reference evidence="3 4" key="1">
    <citation type="submission" date="2019-03" db="EMBL/GenBank/DDBJ databases">
        <title>Novel species of Flavobacterium.</title>
        <authorList>
            <person name="Liu Q."/>
            <person name="Xin Y.-H."/>
        </authorList>
    </citation>
    <scope>NUCLEOTIDE SEQUENCE [LARGE SCALE GENOMIC DNA]</scope>
    <source>
        <strain evidence="3 4">LB3P52</strain>
    </source>
</reference>
<dbReference type="PANTHER" id="PTHR44520">
    <property type="entry name" value="RESPONSE REGULATOR RCP1-RELATED"/>
    <property type="match status" value="1"/>
</dbReference>
<dbReference type="Pfam" id="PF00072">
    <property type="entry name" value="Response_reg"/>
    <property type="match status" value="1"/>
</dbReference>
<dbReference type="InterPro" id="IPR052893">
    <property type="entry name" value="TCS_response_regulator"/>
</dbReference>
<dbReference type="PANTHER" id="PTHR44520:SF2">
    <property type="entry name" value="RESPONSE REGULATOR RCP1"/>
    <property type="match status" value="1"/>
</dbReference>
<evidence type="ECO:0000259" key="2">
    <source>
        <dbReference type="PROSITE" id="PS50110"/>
    </source>
</evidence>
<dbReference type="OrthoDB" id="673128at2"/>
<dbReference type="Gene3D" id="3.40.50.2300">
    <property type="match status" value="1"/>
</dbReference>
<keyword evidence="4" id="KW-1185">Reference proteome</keyword>
<sequence>MRPNYKILIIDDNTIDQIVTKQLLKKTLDITDVSTANNGKEGIQWLIDHGKSFEESLIILLDIKMPEMDGFEFLLEYETLPEELKKETQIFMLSSTLDPNDITQAKNNKYVKTLLSKPLPIKEFGEMIYPDSSPK</sequence>
<dbReference type="SUPFAM" id="SSF52172">
    <property type="entry name" value="CheY-like"/>
    <property type="match status" value="1"/>
</dbReference>
<proteinExistence type="predicted"/>
<accession>A0A4R5F9R8</accession>
<organism evidence="3 4">
    <name type="scientific">Flavobacterium rhamnosiphilum</name>
    <dbReference type="NCBI Taxonomy" id="2541724"/>
    <lineage>
        <taxon>Bacteria</taxon>
        <taxon>Pseudomonadati</taxon>
        <taxon>Bacteroidota</taxon>
        <taxon>Flavobacteriia</taxon>
        <taxon>Flavobacteriales</taxon>
        <taxon>Flavobacteriaceae</taxon>
        <taxon>Flavobacterium</taxon>
    </lineage>
</organism>
<dbReference type="InterPro" id="IPR011006">
    <property type="entry name" value="CheY-like_superfamily"/>
</dbReference>
<comment type="caution">
    <text evidence="3">The sequence shown here is derived from an EMBL/GenBank/DDBJ whole genome shotgun (WGS) entry which is preliminary data.</text>
</comment>
<dbReference type="SMART" id="SM00448">
    <property type="entry name" value="REC"/>
    <property type="match status" value="1"/>
</dbReference>
<dbReference type="InterPro" id="IPR001789">
    <property type="entry name" value="Sig_transdc_resp-reg_receiver"/>
</dbReference>
<evidence type="ECO:0000313" key="4">
    <source>
        <dbReference type="Proteomes" id="UP000294814"/>
    </source>
</evidence>
<gene>
    <name evidence="3" type="ORF">E0I26_05770</name>
</gene>
<feature type="modified residue" description="4-aspartylphosphate" evidence="1">
    <location>
        <position position="62"/>
    </location>
</feature>
<keyword evidence="1" id="KW-0597">Phosphoprotein</keyword>
<dbReference type="GO" id="GO:0000160">
    <property type="term" value="P:phosphorelay signal transduction system"/>
    <property type="evidence" value="ECO:0007669"/>
    <property type="project" value="InterPro"/>
</dbReference>
<dbReference type="PROSITE" id="PS50110">
    <property type="entry name" value="RESPONSE_REGULATORY"/>
    <property type="match status" value="1"/>
</dbReference>